<protein>
    <submittedName>
        <fullName evidence="2">Uncharacterized protein</fullName>
    </submittedName>
</protein>
<feature type="chain" id="PRO_5022719930" evidence="1">
    <location>
        <begin position="26"/>
        <end position="133"/>
    </location>
</feature>
<name>A0A5B7E9B5_PORTR</name>
<proteinExistence type="predicted"/>
<evidence type="ECO:0000313" key="2">
    <source>
        <dbReference type="EMBL" id="MPC30288.1"/>
    </source>
</evidence>
<keyword evidence="1" id="KW-0732">Signal</keyword>
<gene>
    <name evidence="2" type="ORF">E2C01_023551</name>
</gene>
<feature type="signal peptide" evidence="1">
    <location>
        <begin position="1"/>
        <end position="25"/>
    </location>
</feature>
<dbReference type="EMBL" id="VSRR010002225">
    <property type="protein sequence ID" value="MPC30288.1"/>
    <property type="molecule type" value="Genomic_DNA"/>
</dbReference>
<evidence type="ECO:0000256" key="1">
    <source>
        <dbReference type="SAM" id="SignalP"/>
    </source>
</evidence>
<dbReference type="Proteomes" id="UP000324222">
    <property type="component" value="Unassembled WGS sequence"/>
</dbReference>
<comment type="caution">
    <text evidence="2">The sequence shown here is derived from an EMBL/GenBank/DDBJ whole genome shotgun (WGS) entry which is preliminary data.</text>
</comment>
<organism evidence="2 3">
    <name type="scientific">Portunus trituberculatus</name>
    <name type="common">Swimming crab</name>
    <name type="synonym">Neptunus trituberculatus</name>
    <dbReference type="NCBI Taxonomy" id="210409"/>
    <lineage>
        <taxon>Eukaryota</taxon>
        <taxon>Metazoa</taxon>
        <taxon>Ecdysozoa</taxon>
        <taxon>Arthropoda</taxon>
        <taxon>Crustacea</taxon>
        <taxon>Multicrustacea</taxon>
        <taxon>Malacostraca</taxon>
        <taxon>Eumalacostraca</taxon>
        <taxon>Eucarida</taxon>
        <taxon>Decapoda</taxon>
        <taxon>Pleocyemata</taxon>
        <taxon>Brachyura</taxon>
        <taxon>Eubrachyura</taxon>
        <taxon>Portunoidea</taxon>
        <taxon>Portunidae</taxon>
        <taxon>Portuninae</taxon>
        <taxon>Portunus</taxon>
    </lineage>
</organism>
<reference evidence="2 3" key="1">
    <citation type="submission" date="2019-05" db="EMBL/GenBank/DDBJ databases">
        <title>Another draft genome of Portunus trituberculatus and its Hox gene families provides insights of decapod evolution.</title>
        <authorList>
            <person name="Jeong J.-H."/>
            <person name="Song I."/>
            <person name="Kim S."/>
            <person name="Choi T."/>
            <person name="Kim D."/>
            <person name="Ryu S."/>
            <person name="Kim W."/>
        </authorList>
    </citation>
    <scope>NUCLEOTIDE SEQUENCE [LARGE SCALE GENOMIC DNA]</scope>
    <source>
        <tissue evidence="2">Muscle</tissue>
    </source>
</reference>
<evidence type="ECO:0000313" key="3">
    <source>
        <dbReference type="Proteomes" id="UP000324222"/>
    </source>
</evidence>
<accession>A0A5B7E9B5</accession>
<sequence length="133" mass="13865">MTTLPSLSILSSIQSLFLLPTSSIALLHPSAVLPRPSAGGRGRVEAPKIVITHALSCGGSAKVTLQVAAAVTSGAGGVHSWQRGRSRAALGGHPHEAARVAGLLAGPCTDHDFLHCTFIFLNTDECKKQRCYI</sequence>
<dbReference type="AlphaFoldDB" id="A0A5B7E9B5"/>
<keyword evidence="3" id="KW-1185">Reference proteome</keyword>